<organism evidence="3 4">
    <name type="scientific">Luedemannella flava</name>
    <dbReference type="NCBI Taxonomy" id="349316"/>
    <lineage>
        <taxon>Bacteria</taxon>
        <taxon>Bacillati</taxon>
        <taxon>Actinomycetota</taxon>
        <taxon>Actinomycetes</taxon>
        <taxon>Micromonosporales</taxon>
        <taxon>Micromonosporaceae</taxon>
        <taxon>Luedemannella</taxon>
    </lineage>
</organism>
<comment type="caution">
    <text evidence="3">The sequence shown here is derived from an EMBL/GenBank/DDBJ whole genome shotgun (WGS) entry which is preliminary data.</text>
</comment>
<name>A0ABN2MDF4_9ACTN</name>
<dbReference type="Pfam" id="PF11203">
    <property type="entry name" value="EccE"/>
    <property type="match status" value="1"/>
</dbReference>
<evidence type="ECO:0000256" key="1">
    <source>
        <dbReference type="SAM" id="Phobius"/>
    </source>
</evidence>
<dbReference type="RefSeq" id="WP_344136517.1">
    <property type="nucleotide sequence ID" value="NZ_BAAALT010000183.1"/>
</dbReference>
<gene>
    <name evidence="3" type="primary">eccE</name>
    <name evidence="3" type="ORF">GCM10009682_47560</name>
</gene>
<feature type="domain" description="Type VII secretion system protein EccE" evidence="2">
    <location>
        <begin position="207"/>
        <end position="306"/>
    </location>
</feature>
<evidence type="ECO:0000259" key="2">
    <source>
        <dbReference type="Pfam" id="PF11203"/>
    </source>
</evidence>
<proteinExistence type="predicted"/>
<feature type="transmembrane region" description="Helical" evidence="1">
    <location>
        <begin position="52"/>
        <end position="71"/>
    </location>
</feature>
<dbReference type="EMBL" id="BAAALT010000183">
    <property type="protein sequence ID" value="GAA1821798.1"/>
    <property type="molecule type" value="Genomic_DNA"/>
</dbReference>
<evidence type="ECO:0000313" key="4">
    <source>
        <dbReference type="Proteomes" id="UP001500218"/>
    </source>
</evidence>
<keyword evidence="1" id="KW-1133">Transmembrane helix</keyword>
<protein>
    <submittedName>
        <fullName evidence="3">Type VII secretion protein EccE</fullName>
    </submittedName>
</protein>
<keyword evidence="1" id="KW-0472">Membrane</keyword>
<reference evidence="3 4" key="1">
    <citation type="journal article" date="2019" name="Int. J. Syst. Evol. Microbiol.">
        <title>The Global Catalogue of Microorganisms (GCM) 10K type strain sequencing project: providing services to taxonomists for standard genome sequencing and annotation.</title>
        <authorList>
            <consortium name="The Broad Institute Genomics Platform"/>
            <consortium name="The Broad Institute Genome Sequencing Center for Infectious Disease"/>
            <person name="Wu L."/>
            <person name="Ma J."/>
        </authorList>
    </citation>
    <scope>NUCLEOTIDE SEQUENCE [LARGE SCALE GENOMIC DNA]</scope>
    <source>
        <strain evidence="3 4">JCM 13250</strain>
    </source>
</reference>
<sequence length="400" mass="41935">MSTREADTNAARSGASLAPRRVPGQLGAVHVVQLLAVEVGIVGVLAAAGQSLLAAAAAAIAAIGMLSVVMARRKGRWWVQDRMVVAQFRRRTRAAVEPHREPRLTALRALAPGLAIENVTLSDGLAVGVARDEAGWFGAVEVTPESIVASDAPTAVPVSVLLSALTDTGQPGTVLQIVAHAVPTAPTAATAGQSYRQLLGDAAVASEFTTWVVIRLDEQGLAESGADPFRSVDLAASVVAGMVRRMAKTLRHAGVGHHVLDADGLLGALAHVCDLAPAGSDGAAVQPREEWSRWHSRDLAHRSYWLRDWPPATQATALLRWLTQAPATATTVSLVLVPRDRDRHVDMRCLVRLAAPADQLAGVCQQLDRGVRRAHARLFPLDGEQGLAVYASAPTGGGGG</sequence>
<keyword evidence="4" id="KW-1185">Reference proteome</keyword>
<feature type="transmembrane region" description="Helical" evidence="1">
    <location>
        <begin position="26"/>
        <end position="46"/>
    </location>
</feature>
<dbReference type="InterPro" id="IPR050051">
    <property type="entry name" value="EccE_dom"/>
</dbReference>
<keyword evidence="1" id="KW-0812">Transmembrane</keyword>
<accession>A0ABN2MDF4</accession>
<evidence type="ECO:0000313" key="3">
    <source>
        <dbReference type="EMBL" id="GAA1821798.1"/>
    </source>
</evidence>
<dbReference type="Proteomes" id="UP001500218">
    <property type="component" value="Unassembled WGS sequence"/>
</dbReference>